<evidence type="ECO:0000256" key="2">
    <source>
        <dbReference type="ARBA" id="ARBA00022691"/>
    </source>
</evidence>
<evidence type="ECO:0000259" key="6">
    <source>
        <dbReference type="PROSITE" id="PS51918"/>
    </source>
</evidence>
<dbReference type="RefSeq" id="WP_200379658.1">
    <property type="nucleotide sequence ID" value="NZ_NRRU01000087.1"/>
</dbReference>
<reference evidence="7" key="1">
    <citation type="submission" date="2017-08" db="EMBL/GenBank/DDBJ databases">
        <authorList>
            <person name="Imhoff J.F."/>
            <person name="Rahn T."/>
            <person name="Kuenzel S."/>
            <person name="Neulinger S.C."/>
        </authorList>
    </citation>
    <scope>NUCLEOTIDE SEQUENCE</scope>
    <source>
        <strain evidence="7">IM 151</strain>
    </source>
</reference>
<dbReference type="InterPro" id="IPR050377">
    <property type="entry name" value="Radical_SAM_PqqE_MftC-like"/>
</dbReference>
<keyword evidence="5" id="KW-0411">Iron-sulfur</keyword>
<keyword evidence="8" id="KW-1185">Reference proteome</keyword>
<evidence type="ECO:0000256" key="3">
    <source>
        <dbReference type="ARBA" id="ARBA00022723"/>
    </source>
</evidence>
<feature type="domain" description="Radical SAM core" evidence="6">
    <location>
        <begin position="54"/>
        <end position="273"/>
    </location>
</feature>
<comment type="cofactor">
    <cofactor evidence="1">
        <name>[4Fe-4S] cluster</name>
        <dbReference type="ChEBI" id="CHEBI:49883"/>
    </cofactor>
</comment>
<keyword evidence="3" id="KW-0479">Metal-binding</keyword>
<keyword evidence="4" id="KW-0408">Iron</keyword>
<comment type="caution">
    <text evidence="7">The sequence shown here is derived from an EMBL/GenBank/DDBJ whole genome shotgun (WGS) entry which is preliminary data.</text>
</comment>
<organism evidence="7 8">
    <name type="scientific">Rubrivivax gelatinosus</name>
    <name type="common">Rhodocyclus gelatinosus</name>
    <name type="synonym">Rhodopseudomonas gelatinosa</name>
    <dbReference type="NCBI Taxonomy" id="28068"/>
    <lineage>
        <taxon>Bacteria</taxon>
        <taxon>Pseudomonadati</taxon>
        <taxon>Pseudomonadota</taxon>
        <taxon>Betaproteobacteria</taxon>
        <taxon>Burkholderiales</taxon>
        <taxon>Sphaerotilaceae</taxon>
        <taxon>Rubrivivax</taxon>
    </lineage>
</organism>
<dbReference type="PANTHER" id="PTHR11228">
    <property type="entry name" value="RADICAL SAM DOMAIN PROTEIN"/>
    <property type="match status" value="1"/>
</dbReference>
<evidence type="ECO:0000313" key="8">
    <source>
        <dbReference type="Proteomes" id="UP001041814"/>
    </source>
</evidence>
<proteinExistence type="predicted"/>
<keyword evidence="2" id="KW-0949">S-adenosyl-L-methionine</keyword>
<dbReference type="InterPro" id="IPR007197">
    <property type="entry name" value="rSAM"/>
</dbReference>
<dbReference type="CDD" id="cd01335">
    <property type="entry name" value="Radical_SAM"/>
    <property type="match status" value="1"/>
</dbReference>
<dbReference type="SFLD" id="SFLDS00029">
    <property type="entry name" value="Radical_SAM"/>
    <property type="match status" value="1"/>
</dbReference>
<protein>
    <submittedName>
        <fullName evidence="7">His-Xaa-Ser system radical SAM maturase HxsC</fullName>
    </submittedName>
</protein>
<dbReference type="Proteomes" id="UP001041814">
    <property type="component" value="Unassembled WGS sequence"/>
</dbReference>
<accession>A0ABS1E0E6</accession>
<evidence type="ECO:0000256" key="1">
    <source>
        <dbReference type="ARBA" id="ARBA00001966"/>
    </source>
</evidence>
<dbReference type="NCBIfam" id="TIGR03977">
    <property type="entry name" value="rSAM_pair_HxsC"/>
    <property type="match status" value="1"/>
</dbReference>
<dbReference type="SUPFAM" id="SSF102114">
    <property type="entry name" value="Radical SAM enzymes"/>
    <property type="match status" value="1"/>
</dbReference>
<reference evidence="7" key="2">
    <citation type="journal article" date="2020" name="Microorganisms">
        <title>Osmotic Adaptation and Compatible Solute Biosynthesis of Phototrophic Bacteria as Revealed from Genome Analyses.</title>
        <authorList>
            <person name="Imhoff J.F."/>
            <person name="Rahn T."/>
            <person name="Kunzel S."/>
            <person name="Keller A."/>
            <person name="Neulinger S.C."/>
        </authorList>
    </citation>
    <scope>NUCLEOTIDE SEQUENCE</scope>
    <source>
        <strain evidence="7">IM 151</strain>
    </source>
</reference>
<evidence type="ECO:0000313" key="7">
    <source>
        <dbReference type="EMBL" id="MBK1714920.1"/>
    </source>
</evidence>
<dbReference type="PROSITE" id="PS51918">
    <property type="entry name" value="RADICAL_SAM"/>
    <property type="match status" value="1"/>
</dbReference>
<gene>
    <name evidence="7" type="primary">hxsC</name>
    <name evidence="7" type="ORF">CKO43_19345</name>
</gene>
<dbReference type="InterPro" id="IPR058240">
    <property type="entry name" value="rSAM_sf"/>
</dbReference>
<dbReference type="Gene3D" id="3.20.20.70">
    <property type="entry name" value="Aldolase class I"/>
    <property type="match status" value="1"/>
</dbReference>
<evidence type="ECO:0000256" key="4">
    <source>
        <dbReference type="ARBA" id="ARBA00023004"/>
    </source>
</evidence>
<dbReference type="InterPro" id="IPR024032">
    <property type="entry name" value="rSAM_paired_HxsC"/>
</dbReference>
<sequence length="342" mass="37907">MRRLIVDIRPALGPGIHCVSRDAEHPSATDWHELADGDVVRVDPRRPRVEVLYRESDRHHALLLTNRCNNGCLMCSQPPTPQDDAWLADEAFEVLRKIRAAPPSIGLTGGEPLLLGPRLRALLDAIGERFPSTHIEVLSNGRRLGDPALASALLDGLPARVSWLVPLYGPADFVHDFVVQAPGAFDETIAGLLALRAYGQPVQLRIVLIRPVLDVLVELCRFIGRNLPFVQEVALMACEPIGFALANRELCEVDLAAEHPTLLAGTRELERFRIPFVLMNTPLCTLPTRLWPAACRSISEWKQQYVAECERCKVRERCCGLFAWHQTGWKPGAIQPVSGGLT</sequence>
<dbReference type="InterPro" id="IPR013785">
    <property type="entry name" value="Aldolase_TIM"/>
</dbReference>
<dbReference type="PANTHER" id="PTHR11228:SF7">
    <property type="entry name" value="PQQA PEPTIDE CYCLASE"/>
    <property type="match status" value="1"/>
</dbReference>
<name>A0ABS1E0E6_RUBGE</name>
<evidence type="ECO:0000256" key="5">
    <source>
        <dbReference type="ARBA" id="ARBA00023014"/>
    </source>
</evidence>
<dbReference type="SFLD" id="SFLDG01067">
    <property type="entry name" value="SPASM/twitch_domain_containing"/>
    <property type="match status" value="1"/>
</dbReference>
<dbReference type="EMBL" id="NRRU01000087">
    <property type="protein sequence ID" value="MBK1714920.1"/>
    <property type="molecule type" value="Genomic_DNA"/>
</dbReference>
<dbReference type="Pfam" id="PF04055">
    <property type="entry name" value="Radical_SAM"/>
    <property type="match status" value="1"/>
</dbReference>
<dbReference type="SFLD" id="SFLDG01103">
    <property type="entry name" value="Uncharacterised_Radical_SAM_Su"/>
    <property type="match status" value="1"/>
</dbReference>